<dbReference type="GO" id="GO:0016020">
    <property type="term" value="C:membrane"/>
    <property type="evidence" value="ECO:0007669"/>
    <property type="project" value="UniProtKB-SubCell"/>
</dbReference>
<keyword evidence="2 5" id="KW-0812">Transmembrane</keyword>
<evidence type="ECO:0000256" key="2">
    <source>
        <dbReference type="ARBA" id="ARBA00022692"/>
    </source>
</evidence>
<evidence type="ECO:0000256" key="4">
    <source>
        <dbReference type="ARBA" id="ARBA00023136"/>
    </source>
</evidence>
<dbReference type="InterPro" id="IPR006260">
    <property type="entry name" value="TonB/TolA_C"/>
</dbReference>
<gene>
    <name evidence="6" type="ORF">NT02SARS_0582</name>
</gene>
<keyword evidence="3 5" id="KW-1133">Transmembrane helix</keyword>
<evidence type="ECO:0000256" key="5">
    <source>
        <dbReference type="SAM" id="Phobius"/>
    </source>
</evidence>
<dbReference type="Proteomes" id="UP000010116">
    <property type="component" value="Unassembled WGS sequence"/>
</dbReference>
<dbReference type="SUPFAM" id="SSF74653">
    <property type="entry name" value="TolA/TonB C-terminal domain"/>
    <property type="match status" value="1"/>
</dbReference>
<dbReference type="NCBIfam" id="TIGR01352">
    <property type="entry name" value="tonB_Cterm"/>
    <property type="match status" value="1"/>
</dbReference>
<evidence type="ECO:0000256" key="3">
    <source>
        <dbReference type="ARBA" id="ARBA00022989"/>
    </source>
</evidence>
<feature type="transmembrane region" description="Helical" evidence="5">
    <location>
        <begin position="21"/>
        <end position="40"/>
    </location>
</feature>
<evidence type="ECO:0000256" key="1">
    <source>
        <dbReference type="ARBA" id="ARBA00004167"/>
    </source>
</evidence>
<evidence type="ECO:0000313" key="6">
    <source>
        <dbReference type="EMBL" id="EJP73911.1"/>
    </source>
</evidence>
<proteinExistence type="predicted"/>
<evidence type="ECO:0008006" key="8">
    <source>
        <dbReference type="Google" id="ProtNLM"/>
    </source>
</evidence>
<sequence>MSKEKYIKKPSSRALTFNKSFLLSIIFHSILLFGITITAVKNLPIFQDTPIINVKFANSEIDIINNGDNFDNRTSPIESFEVLNSGVKEVSFGSPSINQIKRLEETSQVTNAESLYLNLWQRNIEMSGNEIMQNLEDNIEGGSVQILAKIDASGELIDSQILISSGSQALDIMAIDILKKSAPFQEFDSSMLAEYQVLEIVRDWNFSSVLN</sequence>
<dbReference type="EMBL" id="JH611164">
    <property type="protein sequence ID" value="EJP73911.1"/>
    <property type="molecule type" value="Genomic_DNA"/>
</dbReference>
<comment type="subcellular location">
    <subcellularLocation>
        <location evidence="1">Membrane</location>
        <topology evidence="1">Single-pass membrane protein</topology>
    </subcellularLocation>
</comment>
<dbReference type="Gene3D" id="3.30.1150.10">
    <property type="match status" value="1"/>
</dbReference>
<protein>
    <recommendedName>
        <fullName evidence="8">TonB C-terminal domain-containing protein</fullName>
    </recommendedName>
</protein>
<evidence type="ECO:0000313" key="7">
    <source>
        <dbReference type="Proteomes" id="UP000010116"/>
    </source>
</evidence>
<name>J5KR94_9GAMM</name>
<dbReference type="AlphaFoldDB" id="J5KR94"/>
<organism evidence="6 7">
    <name type="scientific">SAR86 cluster bacterium SAR86B</name>
    <dbReference type="NCBI Taxonomy" id="1123867"/>
    <lineage>
        <taxon>Bacteria</taxon>
        <taxon>Pseudomonadati</taxon>
        <taxon>Pseudomonadota</taxon>
        <taxon>Gammaproteobacteria</taxon>
        <taxon>SAR86 cluster</taxon>
    </lineage>
</organism>
<keyword evidence="4 5" id="KW-0472">Membrane</keyword>
<accession>J5KR94</accession>
<reference evidence="6 7" key="1">
    <citation type="journal article" date="2012" name="ISME J.">
        <title>Genomic insights to SAR86, an abundant and uncultivated marine bacterial lineage.</title>
        <authorList>
            <person name="Dupont C.L."/>
            <person name="Rusch D.B."/>
            <person name="Yooseph S."/>
            <person name="Lombardo M.J."/>
            <person name="Richter R.A."/>
            <person name="Valas R."/>
            <person name="Novotny M."/>
            <person name="Yee-Greenbaum J."/>
            <person name="Selengut J.D."/>
            <person name="Haft D.H."/>
            <person name="Halpern A.L."/>
            <person name="Lasken R.S."/>
            <person name="Nealson K."/>
            <person name="Friedman R."/>
            <person name="Venter J.C."/>
        </authorList>
    </citation>
    <scope>NUCLEOTIDE SEQUENCE [LARGE SCALE GENOMIC DNA]</scope>
</reference>
<dbReference type="HOGENOM" id="CLU_1516898_0_0_6"/>